<dbReference type="AlphaFoldDB" id="A0A1I7GSN6"/>
<dbReference type="EMBL" id="FPBP01000003">
    <property type="protein sequence ID" value="SFU51472.1"/>
    <property type="molecule type" value="Genomic_DNA"/>
</dbReference>
<dbReference type="STRING" id="463301.SAMN04487955_103215"/>
<accession>A0A1I7GSN6</accession>
<evidence type="ECO:0000313" key="3">
    <source>
        <dbReference type="Proteomes" id="UP000198693"/>
    </source>
</evidence>
<proteinExistence type="predicted"/>
<feature type="chain" id="PRO_5011493916" description="Invasion protein IalB, involved in pathogenesis" evidence="1">
    <location>
        <begin position="26"/>
        <end position="187"/>
    </location>
</feature>
<sequence length="187" mass="20936">MPRISRHLSYLLLPLCLTLAGAVSATNFNTSEVQTHGAWHSLALSLGDERHWRAIEAESYSDSILSVNATTGVCDLPWLELRIELEAYQDESRTVNVVPADLRVDEATIHSGRAEFVTERGDRGFYVHFQLEQQALLLEEMRTGETLRLRLMRGEDDPWFMTFSLDGADAAIARMSQRCAAASLQAP</sequence>
<dbReference type="Proteomes" id="UP000198693">
    <property type="component" value="Unassembled WGS sequence"/>
</dbReference>
<evidence type="ECO:0000256" key="1">
    <source>
        <dbReference type="SAM" id="SignalP"/>
    </source>
</evidence>
<evidence type="ECO:0000313" key="2">
    <source>
        <dbReference type="EMBL" id="SFU51472.1"/>
    </source>
</evidence>
<name>A0A1I7GSN6_9GAMM</name>
<protein>
    <recommendedName>
        <fullName evidence="4">Invasion protein IalB, involved in pathogenesis</fullName>
    </recommendedName>
</protein>
<gene>
    <name evidence="2" type="ORF">SAMN04487955_103215</name>
</gene>
<keyword evidence="1" id="KW-0732">Signal</keyword>
<keyword evidence="3" id="KW-1185">Reference proteome</keyword>
<evidence type="ECO:0008006" key="4">
    <source>
        <dbReference type="Google" id="ProtNLM"/>
    </source>
</evidence>
<reference evidence="3" key="1">
    <citation type="submission" date="2016-10" db="EMBL/GenBank/DDBJ databases">
        <authorList>
            <person name="Varghese N."/>
            <person name="Submissions S."/>
        </authorList>
    </citation>
    <scope>NUCLEOTIDE SEQUENCE [LARGE SCALE GENOMIC DNA]</scope>
    <source>
        <strain evidence="3">CGMCC 1.6981</strain>
    </source>
</reference>
<organism evidence="2 3">
    <name type="scientific">Halomonas korlensis</name>
    <dbReference type="NCBI Taxonomy" id="463301"/>
    <lineage>
        <taxon>Bacteria</taxon>
        <taxon>Pseudomonadati</taxon>
        <taxon>Pseudomonadota</taxon>
        <taxon>Gammaproteobacteria</taxon>
        <taxon>Oceanospirillales</taxon>
        <taxon>Halomonadaceae</taxon>
        <taxon>Halomonas</taxon>
    </lineage>
</organism>
<feature type="signal peptide" evidence="1">
    <location>
        <begin position="1"/>
        <end position="25"/>
    </location>
</feature>
<dbReference type="RefSeq" id="WP_245784181.1">
    <property type="nucleotide sequence ID" value="NZ_FPBP01000003.1"/>
</dbReference>